<dbReference type="STRING" id="1586267.GCA_001418685_00561"/>
<feature type="coiled-coil region" evidence="1">
    <location>
        <begin position="52"/>
        <end position="79"/>
    </location>
</feature>
<name>A0A120N6R1_9FLAO</name>
<protein>
    <submittedName>
        <fullName evidence="3">Uncharacterized protein</fullName>
    </submittedName>
</protein>
<keyword evidence="4" id="KW-1185">Reference proteome</keyword>
<accession>A0A120N6R1</accession>
<sequence length="116" mass="13474">MVKKRTKNKKARTIIDILKGKFLVEGDAFSVWKFILFMVILSLISISSSHIVDEKVVEISELKEKSEEYKARYALIHNKLMKLKVESELEDMVISDSLYALDKQPYKILVPKVKDE</sequence>
<keyword evidence="1" id="KW-0175">Coiled coil</keyword>
<organism evidence="3 4">
    <name type="scientific">Apibacter mensalis</name>
    <dbReference type="NCBI Taxonomy" id="1586267"/>
    <lineage>
        <taxon>Bacteria</taxon>
        <taxon>Pseudomonadati</taxon>
        <taxon>Bacteroidota</taxon>
        <taxon>Flavobacteriia</taxon>
        <taxon>Flavobacteriales</taxon>
        <taxon>Weeksellaceae</taxon>
        <taxon>Apibacter</taxon>
    </lineage>
</organism>
<dbReference type="OrthoDB" id="1132266at2"/>
<evidence type="ECO:0000313" key="4">
    <source>
        <dbReference type="Proteomes" id="UP000182761"/>
    </source>
</evidence>
<dbReference type="Proteomes" id="UP000182761">
    <property type="component" value="Unassembled WGS sequence"/>
</dbReference>
<dbReference type="EMBL" id="FCOR01000003">
    <property type="protein sequence ID" value="CVK15729.1"/>
    <property type="molecule type" value="Genomic_DNA"/>
</dbReference>
<keyword evidence="2" id="KW-0812">Transmembrane</keyword>
<reference evidence="3 4" key="1">
    <citation type="submission" date="2016-01" db="EMBL/GenBank/DDBJ databases">
        <authorList>
            <person name="McClelland M."/>
            <person name="Jain A."/>
            <person name="Saraogi P."/>
            <person name="Mendelson R."/>
            <person name="Westerman R."/>
            <person name="SanMiguel P."/>
            <person name="Csonka L."/>
        </authorList>
    </citation>
    <scope>NUCLEOTIDE SEQUENCE [LARGE SCALE GENOMIC DNA]</scope>
    <source>
        <strain evidence="3 4">R-53146</strain>
    </source>
</reference>
<feature type="transmembrane region" description="Helical" evidence="2">
    <location>
        <begin position="31"/>
        <end position="52"/>
    </location>
</feature>
<keyword evidence="2" id="KW-1133">Transmembrane helix</keyword>
<proteinExistence type="predicted"/>
<dbReference type="AlphaFoldDB" id="A0A120N6R1"/>
<evidence type="ECO:0000256" key="2">
    <source>
        <dbReference type="SAM" id="Phobius"/>
    </source>
</evidence>
<gene>
    <name evidence="3" type="ORF">Ga0061079_10339</name>
</gene>
<dbReference type="RefSeq" id="WP_055424956.1">
    <property type="nucleotide sequence ID" value="NZ_FCOR01000003.1"/>
</dbReference>
<evidence type="ECO:0000256" key="1">
    <source>
        <dbReference type="SAM" id="Coils"/>
    </source>
</evidence>
<evidence type="ECO:0000313" key="3">
    <source>
        <dbReference type="EMBL" id="CVK15729.1"/>
    </source>
</evidence>
<dbReference type="Pfam" id="PF19579">
    <property type="entry name" value="FtsL_2"/>
    <property type="match status" value="1"/>
</dbReference>
<dbReference type="InterPro" id="IPR045755">
    <property type="entry name" value="FtsL-like"/>
</dbReference>
<keyword evidence="2" id="KW-0472">Membrane</keyword>